<dbReference type="AlphaFoldDB" id="A0A0M2NHB6"/>
<evidence type="ECO:0000259" key="6">
    <source>
        <dbReference type="Pfam" id="PF13407"/>
    </source>
</evidence>
<dbReference type="CDD" id="cd01536">
    <property type="entry name" value="PBP1_ABC_sugar_binding-like"/>
    <property type="match status" value="1"/>
</dbReference>
<sequence>MKKSIAVLISVLLVVSLCLVGCSGGGSGTVASQDQPAEKSAAATEATATESAETSASAAGNAASGNEDLLVFIADTTNESQGYSAKQFEKYGSEYGFQVKIMSDEGDAQKQSTAIGNAVTAGAKVIFVNPCDINAIVPALQSAKDAGVKIGLYSSDLAEENASVRDFFVGANDDDAGKFAAEAFNKKFPDGAKIVEVMGQTGHDAQIKRHSGFDKYKNDNIEVLDSKGVTQWATAEAMAIMEDFIVKYGDEIQGVFCHWDNGATGVIEALKSAGMNDVYVVAVDGCKAGFDQVESGKQSVTIMQNFVTMAQKAMEVARNAIDGKDFEVVNYIDFDVVTKDNIKDFEVPEW</sequence>
<feature type="compositionally biased region" description="Low complexity" evidence="4">
    <location>
        <begin position="38"/>
        <end position="61"/>
    </location>
</feature>
<dbReference type="EMBL" id="LAYJ01000076">
    <property type="protein sequence ID" value="KKI51533.1"/>
    <property type="molecule type" value="Genomic_DNA"/>
</dbReference>
<keyword evidence="3 5" id="KW-0732">Signal</keyword>
<evidence type="ECO:0000256" key="2">
    <source>
        <dbReference type="ARBA" id="ARBA00007639"/>
    </source>
</evidence>
<dbReference type="GO" id="GO:0030246">
    <property type="term" value="F:carbohydrate binding"/>
    <property type="evidence" value="ECO:0007669"/>
    <property type="project" value="UniProtKB-ARBA"/>
</dbReference>
<protein>
    <submittedName>
        <fullName evidence="7">Xylose ABC transporter, periplasmic xylose-binding protein XylF</fullName>
    </submittedName>
</protein>
<dbReference type="Gene3D" id="3.40.50.2300">
    <property type="match status" value="2"/>
</dbReference>
<reference evidence="7 8" key="1">
    <citation type="submission" date="2015-04" db="EMBL/GenBank/DDBJ databases">
        <title>Draft genome sequence of bacteremic isolate Catabacter hongkongensis type strain HKU16T.</title>
        <authorList>
            <person name="Lau S.K."/>
            <person name="Teng J.L."/>
            <person name="Huang Y."/>
            <person name="Curreem S.O."/>
            <person name="Tsui S.K."/>
            <person name="Woo P.C."/>
        </authorList>
    </citation>
    <scope>NUCLEOTIDE SEQUENCE [LARGE SCALE GENOMIC DNA]</scope>
    <source>
        <strain evidence="7 8">HKU16</strain>
    </source>
</reference>
<feature type="domain" description="Periplasmic binding protein" evidence="6">
    <location>
        <begin position="84"/>
        <end position="325"/>
    </location>
</feature>
<dbReference type="InterPro" id="IPR025997">
    <property type="entry name" value="SBP_2_dom"/>
</dbReference>
<dbReference type="Pfam" id="PF13407">
    <property type="entry name" value="Peripla_BP_4"/>
    <property type="match status" value="1"/>
</dbReference>
<dbReference type="GO" id="GO:0030313">
    <property type="term" value="C:cell envelope"/>
    <property type="evidence" value="ECO:0007669"/>
    <property type="project" value="UniProtKB-SubCell"/>
</dbReference>
<feature type="region of interest" description="Disordered" evidence="4">
    <location>
        <begin position="29"/>
        <end position="61"/>
    </location>
</feature>
<gene>
    <name evidence="7" type="ORF">CHK_1025</name>
</gene>
<dbReference type="PANTHER" id="PTHR46847">
    <property type="entry name" value="D-ALLOSE-BINDING PERIPLASMIC PROTEIN-RELATED"/>
    <property type="match status" value="1"/>
</dbReference>
<name>A0A0M2NHB6_9FIRM</name>
<dbReference type="RefSeq" id="WP_046442923.1">
    <property type="nucleotide sequence ID" value="NZ_LAYJ01000076.1"/>
</dbReference>
<feature type="signal peptide" evidence="5">
    <location>
        <begin position="1"/>
        <end position="20"/>
    </location>
</feature>
<evidence type="ECO:0000313" key="7">
    <source>
        <dbReference type="EMBL" id="KKI51533.1"/>
    </source>
</evidence>
<dbReference type="PANTHER" id="PTHR46847:SF1">
    <property type="entry name" value="D-ALLOSE-BINDING PERIPLASMIC PROTEIN-RELATED"/>
    <property type="match status" value="1"/>
</dbReference>
<evidence type="ECO:0000256" key="5">
    <source>
        <dbReference type="SAM" id="SignalP"/>
    </source>
</evidence>
<comment type="similarity">
    <text evidence="2">Belongs to the bacterial solute-binding protein 2 family.</text>
</comment>
<dbReference type="Proteomes" id="UP000034076">
    <property type="component" value="Unassembled WGS sequence"/>
</dbReference>
<comment type="caution">
    <text evidence="7">The sequence shown here is derived from an EMBL/GenBank/DDBJ whole genome shotgun (WGS) entry which is preliminary data.</text>
</comment>
<evidence type="ECO:0000256" key="4">
    <source>
        <dbReference type="SAM" id="MobiDB-lite"/>
    </source>
</evidence>
<evidence type="ECO:0000256" key="1">
    <source>
        <dbReference type="ARBA" id="ARBA00004196"/>
    </source>
</evidence>
<dbReference type="InterPro" id="IPR028082">
    <property type="entry name" value="Peripla_BP_I"/>
</dbReference>
<dbReference type="STRING" id="270498.CHK_1025"/>
<accession>A0A0M2NHB6</accession>
<keyword evidence="8" id="KW-1185">Reference proteome</keyword>
<dbReference type="SUPFAM" id="SSF53822">
    <property type="entry name" value="Periplasmic binding protein-like I"/>
    <property type="match status" value="1"/>
</dbReference>
<feature type="chain" id="PRO_5039166620" evidence="5">
    <location>
        <begin position="21"/>
        <end position="350"/>
    </location>
</feature>
<evidence type="ECO:0000256" key="3">
    <source>
        <dbReference type="ARBA" id="ARBA00022729"/>
    </source>
</evidence>
<dbReference type="OrthoDB" id="9769193at2"/>
<comment type="subcellular location">
    <subcellularLocation>
        <location evidence="1">Cell envelope</location>
    </subcellularLocation>
</comment>
<proteinExistence type="inferred from homology"/>
<evidence type="ECO:0000313" key="8">
    <source>
        <dbReference type="Proteomes" id="UP000034076"/>
    </source>
</evidence>
<organism evidence="7 8">
    <name type="scientific">Christensenella hongkongensis</name>
    <dbReference type="NCBI Taxonomy" id="270498"/>
    <lineage>
        <taxon>Bacteria</taxon>
        <taxon>Bacillati</taxon>
        <taxon>Bacillota</taxon>
        <taxon>Clostridia</taxon>
        <taxon>Christensenellales</taxon>
        <taxon>Christensenellaceae</taxon>
        <taxon>Christensenella</taxon>
    </lineage>
</organism>